<protein>
    <submittedName>
        <fullName evidence="1">Uncharacterized protein</fullName>
    </submittedName>
</protein>
<organism evidence="1 2">
    <name type="scientific">Fusarium oxysporum (strain Fo5176)</name>
    <name type="common">Fusarium vascular wilt</name>
    <dbReference type="NCBI Taxonomy" id="660025"/>
    <lineage>
        <taxon>Eukaryota</taxon>
        <taxon>Fungi</taxon>
        <taxon>Dikarya</taxon>
        <taxon>Ascomycota</taxon>
        <taxon>Pezizomycotina</taxon>
        <taxon>Sordariomycetes</taxon>
        <taxon>Hypocreomycetidae</taxon>
        <taxon>Hypocreales</taxon>
        <taxon>Nectriaceae</taxon>
        <taxon>Fusarium</taxon>
        <taxon>Fusarium oxysporum species complex</taxon>
    </lineage>
</organism>
<dbReference type="AlphaFoldDB" id="A0A0D2XFF0"/>
<dbReference type="VEuPathDB" id="FungiDB:FOXG_02639"/>
<accession>A0A0D2XFF0</accession>
<evidence type="ECO:0000313" key="2">
    <source>
        <dbReference type="Proteomes" id="UP000002489"/>
    </source>
</evidence>
<dbReference type="Proteomes" id="UP000002489">
    <property type="component" value="Unassembled WGS sequence"/>
</dbReference>
<proteinExistence type="predicted"/>
<sequence length="197" mass="21717">MHFTITTLSLLIASAALATPLDSHSHQDSGADIFPNFNTYSDWAICKGKITKGRFPTLQAPNNNGGCVRYYQGIDMTGVVTELHFYFKDGFRSACDCAAKCLELPTRCTNWVWKHTFVKKDSGKRSCTLYSSPNLPKDVTLAYNKAKSKGFKPLQAANNPQQGADAPLTFLDAAGTKPDKFGVSGFTVRDQNKRLYC</sequence>
<evidence type="ECO:0000313" key="1">
    <source>
        <dbReference type="EnsemblFungi" id="FOXG_02639P0"/>
    </source>
</evidence>
<reference evidence="1" key="2">
    <citation type="submission" date="2025-08" db="UniProtKB">
        <authorList>
            <consortium name="EnsemblFungi"/>
        </authorList>
    </citation>
    <scope>IDENTIFICATION</scope>
    <source>
        <strain evidence="1">4287 / CBS 123668 / FGSC 9935 / NRRL 34936</strain>
    </source>
</reference>
<dbReference type="EnsemblFungi" id="FOXG_02639T0">
    <property type="protein sequence ID" value="FOXG_02639P0"/>
    <property type="gene ID" value="FOXG_02639"/>
</dbReference>
<gene>
    <name evidence="1" type="primary">28944822</name>
</gene>
<reference evidence="2" key="1">
    <citation type="journal article" date="2012" name="Mol. Plant Microbe Interact.">
        <title>A highly conserved effector in Fusarium oxysporum is required for full virulence on Arabidopsis.</title>
        <authorList>
            <person name="Thatcher L.F."/>
            <person name="Gardiner D.M."/>
            <person name="Kazan K."/>
            <person name="Manners J."/>
        </authorList>
    </citation>
    <scope>NUCLEOTIDE SEQUENCE [LARGE SCALE GENOMIC DNA]</scope>
    <source>
        <strain evidence="2">Fo5176</strain>
    </source>
</reference>
<name>A0A0D2XFF0_FUSOF</name>